<evidence type="ECO:0000313" key="2">
    <source>
        <dbReference type="EMBL" id="MDV7294364.1"/>
    </source>
</evidence>
<proteinExistence type="predicted"/>
<accession>A0AAE4VH84</accession>
<sequence length="118" mass="13122">MPRAPRQCPARDCDELIVGSQRYCEDHDQPWKGRTTGQGSTRAGRRARKDCLDDARHRCQIRHPGCTGIATEAHHPDGIAATGRTRAQAVDRGRLIAACEHCHGIETRKQSATGRTRR</sequence>
<protein>
    <recommendedName>
        <fullName evidence="4">HNH endonuclease</fullName>
    </recommendedName>
</protein>
<name>A0AAE4VH84_MYCFO</name>
<dbReference type="RefSeq" id="WP_317722586.1">
    <property type="nucleotide sequence ID" value="NZ_JAWLVK010000038.1"/>
</dbReference>
<dbReference type="AlphaFoldDB" id="A0AAE4VH84"/>
<feature type="region of interest" description="Disordered" evidence="1">
    <location>
        <begin position="27"/>
        <end position="46"/>
    </location>
</feature>
<gene>
    <name evidence="2" type="ORF">R4485_29840</name>
</gene>
<comment type="caution">
    <text evidence="2">The sequence shown here is derived from an EMBL/GenBank/DDBJ whole genome shotgun (WGS) entry which is preliminary data.</text>
</comment>
<evidence type="ECO:0008006" key="4">
    <source>
        <dbReference type="Google" id="ProtNLM"/>
    </source>
</evidence>
<organism evidence="2 3">
    <name type="scientific">Mycolicibacterium fortuitum</name>
    <name type="common">Mycobacterium fortuitum</name>
    <dbReference type="NCBI Taxonomy" id="1766"/>
    <lineage>
        <taxon>Bacteria</taxon>
        <taxon>Bacillati</taxon>
        <taxon>Actinomycetota</taxon>
        <taxon>Actinomycetes</taxon>
        <taxon>Mycobacteriales</taxon>
        <taxon>Mycobacteriaceae</taxon>
        <taxon>Mycolicibacterium</taxon>
    </lineage>
</organism>
<dbReference type="Proteomes" id="UP001186041">
    <property type="component" value="Unassembled WGS sequence"/>
</dbReference>
<dbReference type="EMBL" id="JAWLVV010000039">
    <property type="protein sequence ID" value="MDV7294364.1"/>
    <property type="molecule type" value="Genomic_DNA"/>
</dbReference>
<evidence type="ECO:0000256" key="1">
    <source>
        <dbReference type="SAM" id="MobiDB-lite"/>
    </source>
</evidence>
<evidence type="ECO:0000313" key="3">
    <source>
        <dbReference type="Proteomes" id="UP001186041"/>
    </source>
</evidence>
<reference evidence="2" key="1">
    <citation type="submission" date="2023-10" db="EMBL/GenBank/DDBJ databases">
        <title>Mycolicibacterium fortuitum clinical isolates causing pulmonary infections in humans.</title>
        <authorList>
            <person name="Mejia-Ponce P.M."/>
            <person name="Zenteno-Cuevas R."/>
            <person name="Licona-Cassani C."/>
        </authorList>
    </citation>
    <scope>NUCLEOTIDE SEQUENCE</scope>
    <source>
        <strain evidence="2">M8</strain>
    </source>
</reference>